<dbReference type="PROSITE" id="PS51038">
    <property type="entry name" value="BAH"/>
    <property type="match status" value="1"/>
</dbReference>
<evidence type="ECO:0000259" key="3">
    <source>
        <dbReference type="PROSITE" id="PS51038"/>
    </source>
</evidence>
<dbReference type="InterPro" id="IPR043151">
    <property type="entry name" value="BAH_sf"/>
</dbReference>
<dbReference type="FunFam" id="2.30.30.490:FF:000010">
    <property type="entry name" value="Origin recognition complex subunit 1"/>
    <property type="match status" value="1"/>
</dbReference>
<feature type="compositionally biased region" description="Basic and acidic residues" evidence="1">
    <location>
        <begin position="271"/>
        <end position="285"/>
    </location>
</feature>
<dbReference type="SMART" id="SM00034">
    <property type="entry name" value="CLECT"/>
    <property type="match status" value="1"/>
</dbReference>
<dbReference type="SUPFAM" id="SSF56436">
    <property type="entry name" value="C-type lectin-like"/>
    <property type="match status" value="1"/>
</dbReference>
<dbReference type="SMART" id="SM00439">
    <property type="entry name" value="BAH"/>
    <property type="match status" value="1"/>
</dbReference>
<dbReference type="InterPro" id="IPR016187">
    <property type="entry name" value="CTDL_fold"/>
</dbReference>
<dbReference type="Gene3D" id="2.30.30.490">
    <property type="match status" value="1"/>
</dbReference>
<dbReference type="PANTHER" id="PTHR22803">
    <property type="entry name" value="MANNOSE, PHOSPHOLIPASE, LECTIN RECEPTOR RELATED"/>
    <property type="match status" value="1"/>
</dbReference>
<accession>A0AAJ8B279</accession>
<dbReference type="InterPro" id="IPR016186">
    <property type="entry name" value="C-type_lectin-like/link_sf"/>
</dbReference>
<dbReference type="KEGG" id="lcf:127141763"/>
<name>A0AAJ8B279_LATCA</name>
<dbReference type="Proteomes" id="UP000694890">
    <property type="component" value="Unplaced"/>
</dbReference>
<organism evidence="4 5">
    <name type="scientific">Lates calcarifer</name>
    <name type="common">Barramundi</name>
    <name type="synonym">Holocentrus calcarifer</name>
    <dbReference type="NCBI Taxonomy" id="8187"/>
    <lineage>
        <taxon>Eukaryota</taxon>
        <taxon>Metazoa</taxon>
        <taxon>Chordata</taxon>
        <taxon>Craniata</taxon>
        <taxon>Vertebrata</taxon>
        <taxon>Euteleostomi</taxon>
        <taxon>Actinopterygii</taxon>
        <taxon>Neopterygii</taxon>
        <taxon>Teleostei</taxon>
        <taxon>Neoteleostei</taxon>
        <taxon>Acanthomorphata</taxon>
        <taxon>Carangaria</taxon>
        <taxon>Carangaria incertae sedis</taxon>
        <taxon>Centropomidae</taxon>
        <taxon>Lates</taxon>
    </lineage>
</organism>
<dbReference type="Gene3D" id="3.10.100.10">
    <property type="entry name" value="Mannose-Binding Protein A, subunit A"/>
    <property type="match status" value="1"/>
</dbReference>
<reference evidence="5" key="1">
    <citation type="submission" date="2025-08" db="UniProtKB">
        <authorList>
            <consortium name="RefSeq"/>
        </authorList>
    </citation>
    <scope>IDENTIFICATION</scope>
    <source>
        <tissue evidence="5">Brain</tissue>
    </source>
</reference>
<proteinExistence type="predicted"/>
<dbReference type="InterPro" id="IPR001304">
    <property type="entry name" value="C-type_lectin-like"/>
</dbReference>
<dbReference type="GeneID" id="127141763"/>
<evidence type="ECO:0000313" key="5">
    <source>
        <dbReference type="RefSeq" id="XP_050925006.1"/>
    </source>
</evidence>
<dbReference type="Pfam" id="PF01426">
    <property type="entry name" value="BAH"/>
    <property type="match status" value="1"/>
</dbReference>
<dbReference type="PROSITE" id="PS50041">
    <property type="entry name" value="C_TYPE_LECTIN_2"/>
    <property type="match status" value="1"/>
</dbReference>
<dbReference type="InterPro" id="IPR001025">
    <property type="entry name" value="BAH_dom"/>
</dbReference>
<dbReference type="RefSeq" id="XP_050925006.1">
    <property type="nucleotide sequence ID" value="XM_051069049.1"/>
</dbReference>
<dbReference type="CDD" id="cd04719">
    <property type="entry name" value="BAH_Orc1p_animal"/>
    <property type="match status" value="1"/>
</dbReference>
<sequence>MKYFTRLRVRRVYKWRGEPLSFNRKLKTCEYSSLSISVEGLPRTTVISTGQHILIEGEDEDNPYVARVIRLFGDESGKQKKAVVQWFVRVSEVPPSKLKLLGREPHPQEIFYYQGRSCDDEVNAESILRPVQVRHLDGAAPFPDSDDKDTLYVKLSWDSKTFRVVDSASAEPAPASSPPPRPKPSLPPSPPCSPPAAAPASRGPSRRALPTPDPAILRKASSGEVRYSRATMSAGKVATAAEAESLHSATKLSALKCLSAKRRNASNASARRPESARSPEKMTREDILSQLLDQELESGKETGKSVSSSCPDGWTHYRRRCYILSSSVASWASAERTCSLLFNSSLTSVKSRRDMTWLWKFAGKKPFWIGLSGGPGRWMWADGRSVSFSRLRGAPQGRVGSNDGSDCVLVENPRSWISTSCSAETQHTFICSSAAHTH</sequence>
<feature type="compositionally biased region" description="Low complexity" evidence="1">
    <location>
        <begin position="198"/>
        <end position="210"/>
    </location>
</feature>
<feature type="region of interest" description="Disordered" evidence="1">
    <location>
        <begin position="262"/>
        <end position="285"/>
    </location>
</feature>
<feature type="compositionally biased region" description="Pro residues" evidence="1">
    <location>
        <begin position="175"/>
        <end position="197"/>
    </location>
</feature>
<dbReference type="InterPro" id="IPR050111">
    <property type="entry name" value="C-type_lectin/snaclec_domain"/>
</dbReference>
<feature type="domain" description="BAH" evidence="3">
    <location>
        <begin position="45"/>
        <end position="168"/>
    </location>
</feature>
<evidence type="ECO:0000313" key="4">
    <source>
        <dbReference type="Proteomes" id="UP000694890"/>
    </source>
</evidence>
<feature type="domain" description="C-type lectin" evidence="2">
    <location>
        <begin position="317"/>
        <end position="422"/>
    </location>
</feature>
<dbReference type="AlphaFoldDB" id="A0AAJ8B279"/>
<evidence type="ECO:0000259" key="2">
    <source>
        <dbReference type="PROSITE" id="PS50041"/>
    </source>
</evidence>
<gene>
    <name evidence="5" type="primary">LOC127141763</name>
</gene>
<dbReference type="GO" id="GO:0003682">
    <property type="term" value="F:chromatin binding"/>
    <property type="evidence" value="ECO:0007669"/>
    <property type="project" value="InterPro"/>
</dbReference>
<evidence type="ECO:0000256" key="1">
    <source>
        <dbReference type="SAM" id="MobiDB-lite"/>
    </source>
</evidence>
<protein>
    <submittedName>
        <fullName evidence="5">Origin recognition complex subunit 1-like</fullName>
    </submittedName>
</protein>
<feature type="region of interest" description="Disordered" evidence="1">
    <location>
        <begin position="168"/>
        <end position="228"/>
    </location>
</feature>